<keyword evidence="5" id="KW-1185">Reference proteome</keyword>
<feature type="domain" description="Ketoreductase" evidence="3">
    <location>
        <begin position="10"/>
        <end position="197"/>
    </location>
</feature>
<comment type="similarity">
    <text evidence="1">Belongs to the short-chain dehydrogenases/reductases (SDR) family.</text>
</comment>
<evidence type="ECO:0000313" key="5">
    <source>
        <dbReference type="Proteomes" id="UP000182063"/>
    </source>
</evidence>
<dbReference type="KEGG" id="sphj:BSL82_11900"/>
<proteinExistence type="inferred from homology"/>
<dbReference type="Gene3D" id="3.40.50.720">
    <property type="entry name" value="NAD(P)-binding Rossmann-like Domain"/>
    <property type="match status" value="1"/>
</dbReference>
<sequence length="257" mass="27310">MTNLITLKDETIIVTGAGQGIGLALSRYAISLGANVIGVDLNPEALEAAAGELGGNFFPEQGGVSDPEVARRVVANGVERFGKIHGLINNAGITRTAMIDKMSFDSWTQVIDVHLTGSFLFTQELCRHFIQRSKGGDKSGGAIVNISSDAGRRGSIGQINYSTAKSGMFGMTMSTAREMAKHNVRANAICFGTVETEMTTKVRTDEKLSDFYLAQTPLGRWASPEEVSVPVVFLLTPGASYITGQILSVNGGYTIAV</sequence>
<dbReference type="PANTHER" id="PTHR42760">
    <property type="entry name" value="SHORT-CHAIN DEHYDROGENASES/REDUCTASES FAMILY MEMBER"/>
    <property type="match status" value="1"/>
</dbReference>
<dbReference type="FunFam" id="3.40.50.720:FF:000173">
    <property type="entry name" value="3-oxoacyl-[acyl-carrier protein] reductase"/>
    <property type="match status" value="1"/>
</dbReference>
<dbReference type="SMART" id="SM00822">
    <property type="entry name" value="PKS_KR"/>
    <property type="match status" value="1"/>
</dbReference>
<dbReference type="PROSITE" id="PS00061">
    <property type="entry name" value="ADH_SHORT"/>
    <property type="match status" value="1"/>
</dbReference>
<dbReference type="PRINTS" id="PR00080">
    <property type="entry name" value="SDRFAMILY"/>
</dbReference>
<evidence type="ECO:0000256" key="1">
    <source>
        <dbReference type="ARBA" id="ARBA00006484"/>
    </source>
</evidence>
<dbReference type="RefSeq" id="WP_072597715.1">
    <property type="nucleotide sequence ID" value="NZ_CP018221.1"/>
</dbReference>
<dbReference type="Proteomes" id="UP000182063">
    <property type="component" value="Chromosome"/>
</dbReference>
<dbReference type="InterPro" id="IPR036291">
    <property type="entry name" value="NAD(P)-bd_dom_sf"/>
</dbReference>
<dbReference type="OrthoDB" id="9803333at2"/>
<keyword evidence="2" id="KW-0560">Oxidoreductase</keyword>
<accession>A0A1L3ZWB6</accession>
<dbReference type="InterPro" id="IPR002347">
    <property type="entry name" value="SDR_fam"/>
</dbReference>
<dbReference type="PANTHER" id="PTHR42760:SF133">
    <property type="entry name" value="3-OXOACYL-[ACYL-CARRIER-PROTEIN] REDUCTASE"/>
    <property type="match status" value="1"/>
</dbReference>
<dbReference type="InterPro" id="IPR057326">
    <property type="entry name" value="KR_dom"/>
</dbReference>
<evidence type="ECO:0000313" key="4">
    <source>
        <dbReference type="EMBL" id="API59926.1"/>
    </source>
</evidence>
<dbReference type="SUPFAM" id="SSF51735">
    <property type="entry name" value="NAD(P)-binding Rossmann-fold domains"/>
    <property type="match status" value="1"/>
</dbReference>
<dbReference type="AlphaFoldDB" id="A0A1L3ZWB6"/>
<dbReference type="Pfam" id="PF13561">
    <property type="entry name" value="adh_short_C2"/>
    <property type="match status" value="1"/>
</dbReference>
<dbReference type="GO" id="GO:0016616">
    <property type="term" value="F:oxidoreductase activity, acting on the CH-OH group of donors, NAD or NADP as acceptor"/>
    <property type="evidence" value="ECO:0007669"/>
    <property type="project" value="UniProtKB-ARBA"/>
</dbReference>
<dbReference type="EMBL" id="CP018221">
    <property type="protein sequence ID" value="API59926.1"/>
    <property type="molecule type" value="Genomic_DNA"/>
</dbReference>
<reference evidence="5" key="1">
    <citation type="submission" date="2016-11" db="EMBL/GenBank/DDBJ databases">
        <title>Complete Genome Sequence of alachlor-degrading Sphingomonas sp. strain JJ-A5.</title>
        <authorList>
            <person name="Lee H."/>
            <person name="Ka J.-O."/>
        </authorList>
    </citation>
    <scope>NUCLEOTIDE SEQUENCE [LARGE SCALE GENOMIC DNA]</scope>
    <source>
        <strain evidence="5">JJ-A5</strain>
    </source>
</reference>
<protein>
    <submittedName>
        <fullName evidence="4">3-oxoacyl-ACP reductase</fullName>
    </submittedName>
</protein>
<name>A0A1L3ZWB6_9SPHN</name>
<dbReference type="PRINTS" id="PR00081">
    <property type="entry name" value="GDHRDH"/>
</dbReference>
<dbReference type="STRING" id="1921510.BSL82_11900"/>
<evidence type="ECO:0000259" key="3">
    <source>
        <dbReference type="SMART" id="SM00822"/>
    </source>
</evidence>
<dbReference type="InterPro" id="IPR020904">
    <property type="entry name" value="Sc_DH/Rdtase_CS"/>
</dbReference>
<gene>
    <name evidence="4" type="ORF">BSL82_11900</name>
</gene>
<evidence type="ECO:0000256" key="2">
    <source>
        <dbReference type="ARBA" id="ARBA00023002"/>
    </source>
</evidence>
<organism evidence="4 5">
    <name type="scientific">Tardibacter chloracetimidivorans</name>
    <dbReference type="NCBI Taxonomy" id="1921510"/>
    <lineage>
        <taxon>Bacteria</taxon>
        <taxon>Pseudomonadati</taxon>
        <taxon>Pseudomonadota</taxon>
        <taxon>Alphaproteobacteria</taxon>
        <taxon>Sphingomonadales</taxon>
        <taxon>Sphingomonadaceae</taxon>
        <taxon>Tardibacter</taxon>
    </lineage>
</organism>